<keyword evidence="4" id="KW-1185">Reference proteome</keyword>
<dbReference type="Gene3D" id="3.30.9.10">
    <property type="entry name" value="D-Amino Acid Oxidase, subunit A, domain 2"/>
    <property type="match status" value="1"/>
</dbReference>
<dbReference type="InterPro" id="IPR006076">
    <property type="entry name" value="FAD-dep_OxRdtase"/>
</dbReference>
<dbReference type="EC" id="1.4.3.-" evidence="3"/>
<dbReference type="SUPFAM" id="SSF51971">
    <property type="entry name" value="Nucleotide-binding domain"/>
    <property type="match status" value="1"/>
</dbReference>
<accession>A0ABY3ZMX4</accession>
<feature type="domain" description="FAD dependent oxidoreductase" evidence="2">
    <location>
        <begin position="12"/>
        <end position="230"/>
    </location>
</feature>
<evidence type="ECO:0000256" key="1">
    <source>
        <dbReference type="ARBA" id="ARBA00023002"/>
    </source>
</evidence>
<dbReference type="Pfam" id="PF01266">
    <property type="entry name" value="DAO"/>
    <property type="match status" value="1"/>
</dbReference>
<proteinExistence type="predicted"/>
<dbReference type="Proteomes" id="UP000831019">
    <property type="component" value="Chromosome"/>
</dbReference>
<gene>
    <name evidence="3" type="primary">puuB_4</name>
    <name evidence="3" type="ORF">DSM109990_02713</name>
</gene>
<keyword evidence="1 3" id="KW-0560">Oxidoreductase</keyword>
<evidence type="ECO:0000259" key="2">
    <source>
        <dbReference type="Pfam" id="PF01266"/>
    </source>
</evidence>
<reference evidence="4" key="1">
    <citation type="journal article" date="2022" name="Microorganisms">
        <title>Beyond the ABCs#Discovery of Three New Plasmid Types in Rhodobacterales (RepQ, RepY, RepW).</title>
        <authorList>
            <person name="Freese H.M."/>
            <person name="Ringel V."/>
            <person name="Overmann J."/>
            <person name="Petersen J."/>
        </authorList>
    </citation>
    <scope>NUCLEOTIDE SEQUENCE [LARGE SCALE GENOMIC DNA]</scope>
    <source>
        <strain evidence="4">DSM 109990</strain>
    </source>
</reference>
<dbReference type="EMBL" id="CP085144">
    <property type="protein sequence ID" value="UOA15867.1"/>
    <property type="molecule type" value="Genomic_DNA"/>
</dbReference>
<evidence type="ECO:0000313" key="3">
    <source>
        <dbReference type="EMBL" id="UOA15867.1"/>
    </source>
</evidence>
<dbReference type="GO" id="GO:0016491">
    <property type="term" value="F:oxidoreductase activity"/>
    <property type="evidence" value="ECO:0007669"/>
    <property type="project" value="UniProtKB-KW"/>
</dbReference>
<organism evidence="3 4">
    <name type="scientific">Sulfitobacter dubius</name>
    <dbReference type="NCBI Taxonomy" id="218673"/>
    <lineage>
        <taxon>Bacteria</taxon>
        <taxon>Pseudomonadati</taxon>
        <taxon>Pseudomonadota</taxon>
        <taxon>Alphaproteobacteria</taxon>
        <taxon>Rhodobacterales</taxon>
        <taxon>Roseobacteraceae</taxon>
        <taxon>Sulfitobacter</taxon>
    </lineage>
</organism>
<protein>
    <submittedName>
        <fullName evidence="3">Gamma-glutamylputrescine oxidoreductase</fullName>
        <ecNumber evidence="3">1.4.3.-</ecNumber>
    </submittedName>
</protein>
<dbReference type="Gene3D" id="3.50.50.60">
    <property type="entry name" value="FAD/NAD(P)-binding domain"/>
    <property type="match status" value="1"/>
</dbReference>
<dbReference type="InterPro" id="IPR036188">
    <property type="entry name" value="FAD/NAD-bd_sf"/>
</dbReference>
<sequence>MHKAENDRAALSQLSGTDYYSYGLQSLTRALVQPAALHRGLADGLPSNVTLLEQSPVTEIAGLGPFEVRTWKCAFAAEQIFITNNLHARAMGLNIGRMLGIFTYAALTPELPEDERFKLGEEQSWRLLPAHRIGTTLRKVGRRLLIRSGASYEREQSSSHVSALLAKFYSNRFPQMRSHEFQHVWGGVTSITRNGGYHFGQFKPGIYVSAGCGGAGLARGAIHGRLLAELAGGQTSQLLKDRLGMKGPSWLPPEPLRSVGAQIEIAVAKLQGGRER</sequence>
<evidence type="ECO:0000313" key="4">
    <source>
        <dbReference type="Proteomes" id="UP000831019"/>
    </source>
</evidence>
<name>A0ABY3ZMX4_9RHOB</name>